<dbReference type="AlphaFoldDB" id="A0A1F5YCR2"/>
<protein>
    <recommendedName>
        <fullName evidence="4">Transcriptional accessory protein</fullName>
    </recommendedName>
</protein>
<evidence type="ECO:0000313" key="3">
    <source>
        <dbReference type="Proteomes" id="UP000179034"/>
    </source>
</evidence>
<evidence type="ECO:0000256" key="1">
    <source>
        <dbReference type="SAM" id="MobiDB-lite"/>
    </source>
</evidence>
<dbReference type="EMBL" id="MFIW01000033">
    <property type="protein sequence ID" value="OGF97934.1"/>
    <property type="molecule type" value="Genomic_DNA"/>
</dbReference>
<dbReference type="InterPro" id="IPR021857">
    <property type="entry name" value="DUF3467"/>
</dbReference>
<proteinExistence type="predicted"/>
<evidence type="ECO:0008006" key="4">
    <source>
        <dbReference type="Google" id="ProtNLM"/>
    </source>
</evidence>
<feature type="region of interest" description="Disordered" evidence="1">
    <location>
        <begin position="89"/>
        <end position="108"/>
    </location>
</feature>
<evidence type="ECO:0000313" key="2">
    <source>
        <dbReference type="EMBL" id="OGF97934.1"/>
    </source>
</evidence>
<sequence length="108" mass="12117">MDEKPKRQISIELGEREAEGLYANMAMITHSPSEFIIDFARLMPGAPKSKVQARIIMTPQNLKSFHLALRDNIAKYEVQYGTIPQFGKEEKNIGFHRDSPPGAVDGDS</sequence>
<dbReference type="Pfam" id="PF11950">
    <property type="entry name" value="DUF3467"/>
    <property type="match status" value="1"/>
</dbReference>
<gene>
    <name evidence="2" type="ORF">A2Z06_00030</name>
</gene>
<reference evidence="2 3" key="1">
    <citation type="journal article" date="2016" name="Nat. Commun.">
        <title>Thousands of microbial genomes shed light on interconnected biogeochemical processes in an aquifer system.</title>
        <authorList>
            <person name="Anantharaman K."/>
            <person name="Brown C.T."/>
            <person name="Hug L.A."/>
            <person name="Sharon I."/>
            <person name="Castelle C.J."/>
            <person name="Probst A.J."/>
            <person name="Thomas B.C."/>
            <person name="Singh A."/>
            <person name="Wilkins M.J."/>
            <person name="Karaoz U."/>
            <person name="Brodie E.L."/>
            <person name="Williams K.H."/>
            <person name="Hubbard S.S."/>
            <person name="Banfield J.F."/>
        </authorList>
    </citation>
    <scope>NUCLEOTIDE SEQUENCE [LARGE SCALE GENOMIC DNA]</scope>
</reference>
<organism evidence="2 3">
    <name type="scientific">Candidatus Glassbacteria bacterium RBG_16_58_8</name>
    <dbReference type="NCBI Taxonomy" id="1817866"/>
    <lineage>
        <taxon>Bacteria</taxon>
        <taxon>Candidatus Glassiibacteriota</taxon>
    </lineage>
</organism>
<name>A0A1F5YCR2_9BACT</name>
<dbReference type="Proteomes" id="UP000179034">
    <property type="component" value="Unassembled WGS sequence"/>
</dbReference>
<comment type="caution">
    <text evidence="2">The sequence shown here is derived from an EMBL/GenBank/DDBJ whole genome shotgun (WGS) entry which is preliminary data.</text>
</comment>
<feature type="compositionally biased region" description="Basic and acidic residues" evidence="1">
    <location>
        <begin position="89"/>
        <end position="99"/>
    </location>
</feature>
<accession>A0A1F5YCR2</accession>